<dbReference type="OrthoDB" id="3253720at2"/>
<evidence type="ECO:0000313" key="6">
    <source>
        <dbReference type="EMBL" id="RRD31011.1"/>
    </source>
</evidence>
<evidence type="ECO:0000256" key="5">
    <source>
        <dbReference type="SAM" id="Phobius"/>
    </source>
</evidence>
<evidence type="ECO:0000256" key="2">
    <source>
        <dbReference type="ARBA" id="ARBA00022777"/>
    </source>
</evidence>
<dbReference type="Proteomes" id="UP000271272">
    <property type="component" value="Unassembled WGS sequence"/>
</dbReference>
<feature type="region of interest" description="Disordered" evidence="4">
    <location>
        <begin position="344"/>
        <end position="363"/>
    </location>
</feature>
<dbReference type="Gene3D" id="3.30.565.10">
    <property type="entry name" value="Histidine kinase-like ATPase, C-terminal domain"/>
    <property type="match status" value="1"/>
</dbReference>
<name>A0A3P1VA54_9ACTO</name>
<proteinExistence type="predicted"/>
<keyword evidence="2" id="KW-0418">Kinase</keyword>
<gene>
    <name evidence="6" type="ORF">EII10_01695</name>
</gene>
<keyword evidence="5" id="KW-1133">Transmembrane helix</keyword>
<evidence type="ECO:0000256" key="1">
    <source>
        <dbReference type="ARBA" id="ARBA00022679"/>
    </source>
</evidence>
<sequence length="403" mass="41140">MSATTRVTARVLARSGLSTWAPSGRTHLLGAACSGLLALVSMVSLYPFEAGGASAIALSGLGLALVSVWPLGGAILCLVAACCSSMSGFPLPAVGSWLCASVMVSRGFHRALAYGVAACGAALAHLSYRLDPPPVYEGGYTTPFTEAYLYTLLLGAACLVVAELIRQPRRLAEAAAERHEADLERQRLLVVSELHDTVVRDLSQAVMLAEQARLAHREDAALSPALASMTASVRASVDRLRSSLRAMNEAGGGAGMDVLASSAPRPLAEVVAEARAVMAGRGADLAATGLGLLAAPVVSPGVRQQLVRVLGELVSNMTKYAAPGPARLVIEADGLSLEAMATNAVAPPDGTSDLPAPSASSGLGLEGARRRVESLGGTFSATGSAERFTVVLSVPLAAGRHGA</sequence>
<keyword evidence="5" id="KW-0812">Transmembrane</keyword>
<dbReference type="EMBL" id="RQZC01000001">
    <property type="protein sequence ID" value="RRD31011.1"/>
    <property type="molecule type" value="Genomic_DNA"/>
</dbReference>
<dbReference type="GO" id="GO:0016301">
    <property type="term" value="F:kinase activity"/>
    <property type="evidence" value="ECO:0007669"/>
    <property type="project" value="UniProtKB-KW"/>
</dbReference>
<evidence type="ECO:0000256" key="4">
    <source>
        <dbReference type="SAM" id="MobiDB-lite"/>
    </source>
</evidence>
<evidence type="ECO:0000313" key="7">
    <source>
        <dbReference type="Proteomes" id="UP000271272"/>
    </source>
</evidence>
<evidence type="ECO:0000256" key="3">
    <source>
        <dbReference type="ARBA" id="ARBA00023012"/>
    </source>
</evidence>
<keyword evidence="5" id="KW-0472">Membrane</keyword>
<dbReference type="GO" id="GO:0000160">
    <property type="term" value="P:phosphorelay signal transduction system"/>
    <property type="evidence" value="ECO:0007669"/>
    <property type="project" value="UniProtKB-KW"/>
</dbReference>
<dbReference type="GO" id="GO:0005524">
    <property type="term" value="F:ATP binding"/>
    <property type="evidence" value="ECO:0007669"/>
    <property type="project" value="UniProtKB-KW"/>
</dbReference>
<dbReference type="PANTHER" id="PTHR24421">
    <property type="entry name" value="NITRATE/NITRITE SENSOR PROTEIN NARX-RELATED"/>
    <property type="match status" value="1"/>
</dbReference>
<dbReference type="SUPFAM" id="SSF55874">
    <property type="entry name" value="ATPase domain of HSP90 chaperone/DNA topoisomerase II/histidine kinase"/>
    <property type="match status" value="1"/>
</dbReference>
<feature type="transmembrane region" description="Helical" evidence="5">
    <location>
        <begin position="148"/>
        <end position="165"/>
    </location>
</feature>
<protein>
    <submittedName>
        <fullName evidence="6">ATP-binding protein</fullName>
    </submittedName>
</protein>
<keyword evidence="3" id="KW-0902">Two-component regulatory system</keyword>
<feature type="transmembrane region" description="Helical" evidence="5">
    <location>
        <begin position="28"/>
        <end position="48"/>
    </location>
</feature>
<reference evidence="6 7" key="1">
    <citation type="submission" date="2018-11" db="EMBL/GenBank/DDBJ databases">
        <title>Genomes From Bacteria Associated with the Canine Oral Cavity: a Test Case for Automated Genome-Based Taxonomic Assignment.</title>
        <authorList>
            <person name="Coil D.A."/>
            <person name="Jospin G."/>
            <person name="Darling A.E."/>
            <person name="Wallis C."/>
            <person name="Davis I.J."/>
            <person name="Harris S."/>
            <person name="Eisen J.A."/>
            <person name="Holcombe L.J."/>
            <person name="O'Flynn C."/>
        </authorList>
    </citation>
    <scope>NUCLEOTIDE SEQUENCE [LARGE SCALE GENOMIC DNA]</scope>
    <source>
        <strain evidence="6 7">OH5050</strain>
    </source>
</reference>
<keyword evidence="6" id="KW-0547">Nucleotide-binding</keyword>
<keyword evidence="6" id="KW-0067">ATP-binding</keyword>
<dbReference type="AlphaFoldDB" id="A0A3P1VA54"/>
<organism evidence="6 7">
    <name type="scientific">Actinomyces bowdenii</name>
    <dbReference type="NCBI Taxonomy" id="131109"/>
    <lineage>
        <taxon>Bacteria</taxon>
        <taxon>Bacillati</taxon>
        <taxon>Actinomycetota</taxon>
        <taxon>Actinomycetes</taxon>
        <taxon>Actinomycetales</taxon>
        <taxon>Actinomycetaceae</taxon>
        <taxon>Actinomyces</taxon>
    </lineage>
</organism>
<comment type="caution">
    <text evidence="6">The sequence shown here is derived from an EMBL/GenBank/DDBJ whole genome shotgun (WGS) entry which is preliminary data.</text>
</comment>
<dbReference type="InterPro" id="IPR036890">
    <property type="entry name" value="HATPase_C_sf"/>
</dbReference>
<keyword evidence="7" id="KW-1185">Reference proteome</keyword>
<dbReference type="PANTHER" id="PTHR24421:SF61">
    <property type="entry name" value="OXYGEN SENSOR HISTIDINE KINASE NREB"/>
    <property type="match status" value="1"/>
</dbReference>
<feature type="transmembrane region" description="Helical" evidence="5">
    <location>
        <begin position="111"/>
        <end position="128"/>
    </location>
</feature>
<feature type="transmembrane region" description="Helical" evidence="5">
    <location>
        <begin position="55"/>
        <end position="81"/>
    </location>
</feature>
<accession>A0A3P1VA54</accession>
<dbReference type="InterPro" id="IPR050482">
    <property type="entry name" value="Sensor_HK_TwoCompSys"/>
</dbReference>
<keyword evidence="1" id="KW-0808">Transferase</keyword>